<dbReference type="AlphaFoldDB" id="A0AAU7B110"/>
<proteinExistence type="predicted"/>
<organism evidence="1">
    <name type="scientific">Paraconexibacter sp. AEG42_29</name>
    <dbReference type="NCBI Taxonomy" id="2997339"/>
    <lineage>
        <taxon>Bacteria</taxon>
        <taxon>Bacillati</taxon>
        <taxon>Actinomycetota</taxon>
        <taxon>Thermoleophilia</taxon>
        <taxon>Solirubrobacterales</taxon>
        <taxon>Paraconexibacteraceae</taxon>
        <taxon>Paraconexibacter</taxon>
    </lineage>
</organism>
<sequence length="61" mass="6453">MLNPAGNDDTPLSLKLQVSGRDPLVGEVEAESGERYPFLGWMSFAAAIDAALARQDPPPAV</sequence>
<dbReference type="KEGG" id="parq:DSM112329_04145"/>
<dbReference type="RefSeq" id="WP_354698463.1">
    <property type="nucleotide sequence ID" value="NZ_CP114014.1"/>
</dbReference>
<reference evidence="1" key="1">
    <citation type="submission" date="2022-12" db="EMBL/GenBank/DDBJ databases">
        <title>Paraconexibacter alkalitolerans sp. nov. and Baekduia alba sp. nov., isolated from soil and emended description of the genera Paraconexibacter (Chun et al., 2020) and Baekduia (An et al., 2020).</title>
        <authorList>
            <person name="Vieira S."/>
            <person name="Huber K.J."/>
            <person name="Geppert A."/>
            <person name="Wolf J."/>
            <person name="Neumann-Schaal M."/>
            <person name="Muesken M."/>
            <person name="Overmann J."/>
        </authorList>
    </citation>
    <scope>NUCLEOTIDE SEQUENCE</scope>
    <source>
        <strain evidence="1">AEG42_29</strain>
    </source>
</reference>
<accession>A0AAU7B110</accession>
<dbReference type="EMBL" id="CP114014">
    <property type="protein sequence ID" value="XAY07264.1"/>
    <property type="molecule type" value="Genomic_DNA"/>
</dbReference>
<evidence type="ECO:0000313" key="1">
    <source>
        <dbReference type="EMBL" id="XAY07264.1"/>
    </source>
</evidence>
<name>A0AAU7B110_9ACTN</name>
<gene>
    <name evidence="1" type="ORF">DSM112329_04145</name>
</gene>
<protein>
    <submittedName>
        <fullName evidence="1">Uncharacterized protein</fullName>
    </submittedName>
</protein>